<dbReference type="OrthoDB" id="6005889at2"/>
<name>A0A545SL28_9GAMM</name>
<gene>
    <name evidence="2" type="ORF">FKG94_28215</name>
</gene>
<keyword evidence="1" id="KW-1133">Transmembrane helix</keyword>
<dbReference type="EMBL" id="VHSG01000056">
    <property type="protein sequence ID" value="TQV65687.1"/>
    <property type="molecule type" value="Genomic_DNA"/>
</dbReference>
<accession>A0A545SL28</accession>
<protein>
    <submittedName>
        <fullName evidence="2">Uncharacterized protein</fullName>
    </submittedName>
</protein>
<dbReference type="RefSeq" id="WP_142930297.1">
    <property type="nucleotide sequence ID" value="NZ_ML660131.1"/>
</dbReference>
<evidence type="ECO:0000256" key="1">
    <source>
        <dbReference type="SAM" id="Phobius"/>
    </source>
</evidence>
<evidence type="ECO:0000313" key="3">
    <source>
        <dbReference type="Proteomes" id="UP000319732"/>
    </source>
</evidence>
<comment type="caution">
    <text evidence="2">The sequence shown here is derived from an EMBL/GenBank/DDBJ whole genome shotgun (WGS) entry which is preliminary data.</text>
</comment>
<keyword evidence="1" id="KW-0812">Transmembrane</keyword>
<keyword evidence="1" id="KW-0472">Membrane</keyword>
<reference evidence="2 3" key="1">
    <citation type="submission" date="2019-06" db="EMBL/GenBank/DDBJ databases">
        <title>Whole genome sequence for Cellvibrionaceae sp. R142.</title>
        <authorList>
            <person name="Wang G."/>
        </authorList>
    </citation>
    <scope>NUCLEOTIDE SEQUENCE [LARGE SCALE GENOMIC DNA]</scope>
    <source>
        <strain evidence="2 3">R142</strain>
    </source>
</reference>
<proteinExistence type="predicted"/>
<feature type="transmembrane region" description="Helical" evidence="1">
    <location>
        <begin position="6"/>
        <end position="24"/>
    </location>
</feature>
<organism evidence="2 3">
    <name type="scientific">Exilibacterium tricleocarpae</name>
    <dbReference type="NCBI Taxonomy" id="2591008"/>
    <lineage>
        <taxon>Bacteria</taxon>
        <taxon>Pseudomonadati</taxon>
        <taxon>Pseudomonadota</taxon>
        <taxon>Gammaproteobacteria</taxon>
        <taxon>Cellvibrionales</taxon>
        <taxon>Cellvibrionaceae</taxon>
        <taxon>Exilibacterium</taxon>
    </lineage>
</organism>
<dbReference type="AlphaFoldDB" id="A0A545SL28"/>
<evidence type="ECO:0000313" key="2">
    <source>
        <dbReference type="EMBL" id="TQV65687.1"/>
    </source>
</evidence>
<dbReference type="Proteomes" id="UP000319732">
    <property type="component" value="Unassembled WGS sequence"/>
</dbReference>
<keyword evidence="3" id="KW-1185">Reference proteome</keyword>
<sequence>MNNFEIITTLISVLAVVISTISLIRTRKQAKKLMEYERLHAEVSRRQLAEMDEVKSQKNKTSLVAEIEHYPENHASSFVIMNNGISDATNIYFSLTEENESNPIVQKSLENKTPYQLLRPGEYYDIAASFPINIKQQVFNICLRWSNADGTQSNETMAVYR</sequence>